<feature type="compositionally biased region" description="Polar residues" evidence="1">
    <location>
        <begin position="44"/>
        <end position="55"/>
    </location>
</feature>
<dbReference type="OrthoDB" id="5285218at2759"/>
<dbReference type="AlphaFoldDB" id="A0A370TCG3"/>
<name>A0A370TCG3_9HELO</name>
<dbReference type="GeneID" id="43602176"/>
<reference evidence="2 3" key="1">
    <citation type="journal article" date="2018" name="IMA Fungus">
        <title>IMA Genome-F 9: Draft genome sequence of Annulohypoxylon stygium, Aspergillus mulundensis, Berkeleyomyces basicola (syn. Thielaviopsis basicola), Ceratocystis smalleyi, two Cercospora beticola strains, Coleophoma cylindrospora, Fusarium fracticaudum, Phialophora cf. hyalina, and Morchella septimelata.</title>
        <authorList>
            <person name="Wingfield B.D."/>
            <person name="Bills G.F."/>
            <person name="Dong Y."/>
            <person name="Huang W."/>
            <person name="Nel W.J."/>
            <person name="Swalarsk-Parry B.S."/>
            <person name="Vaghefi N."/>
            <person name="Wilken P.M."/>
            <person name="An Z."/>
            <person name="de Beer Z.W."/>
            <person name="De Vos L."/>
            <person name="Chen L."/>
            <person name="Duong T.A."/>
            <person name="Gao Y."/>
            <person name="Hammerbacher A."/>
            <person name="Kikkert J.R."/>
            <person name="Li Y."/>
            <person name="Li H."/>
            <person name="Li K."/>
            <person name="Li Q."/>
            <person name="Liu X."/>
            <person name="Ma X."/>
            <person name="Naidoo K."/>
            <person name="Pethybridge S.J."/>
            <person name="Sun J."/>
            <person name="Steenkamp E.T."/>
            <person name="van der Nest M.A."/>
            <person name="van Wyk S."/>
            <person name="Wingfield M.J."/>
            <person name="Xiong C."/>
            <person name="Yue Q."/>
            <person name="Zhang X."/>
        </authorList>
    </citation>
    <scope>NUCLEOTIDE SEQUENCE [LARGE SCALE GENOMIC DNA]</scope>
    <source>
        <strain evidence="2 3">BP 5553</strain>
    </source>
</reference>
<feature type="compositionally biased region" description="Basic and acidic residues" evidence="1">
    <location>
        <begin position="70"/>
        <end position="79"/>
    </location>
</feature>
<keyword evidence="3" id="KW-1185">Reference proteome</keyword>
<comment type="caution">
    <text evidence="2">The sequence shown here is derived from an EMBL/GenBank/DDBJ whole genome shotgun (WGS) entry which is preliminary data.</text>
</comment>
<gene>
    <name evidence="2" type="ORF">BP5553_09327</name>
</gene>
<feature type="region of interest" description="Disordered" evidence="1">
    <location>
        <begin position="44"/>
        <end position="159"/>
    </location>
</feature>
<dbReference type="Proteomes" id="UP000254866">
    <property type="component" value="Unassembled WGS sequence"/>
</dbReference>
<sequence>MNLLDRIQQKLELFRLEQRYTRRRTTFISEAQYVDGEYIYSPSSTYSAKCSAGSSDSDEDIGSKRSRKESRRESSKENSKGSSKGSSKESSKGNGKESSPENSKENSNESNKESSPDTKPSKRLSRLMLNTSDWRKSARDEKRQSRMSVREVKWNDQVR</sequence>
<dbReference type="EMBL" id="NPIC01000011">
    <property type="protein sequence ID" value="RDL31925.1"/>
    <property type="molecule type" value="Genomic_DNA"/>
</dbReference>
<dbReference type="RefSeq" id="XP_031865857.1">
    <property type="nucleotide sequence ID" value="XM_032017950.1"/>
</dbReference>
<protein>
    <submittedName>
        <fullName evidence="2">Uncharacterized protein</fullName>
    </submittedName>
</protein>
<evidence type="ECO:0000256" key="1">
    <source>
        <dbReference type="SAM" id="MobiDB-lite"/>
    </source>
</evidence>
<evidence type="ECO:0000313" key="2">
    <source>
        <dbReference type="EMBL" id="RDL31925.1"/>
    </source>
</evidence>
<evidence type="ECO:0000313" key="3">
    <source>
        <dbReference type="Proteomes" id="UP000254866"/>
    </source>
</evidence>
<feature type="compositionally biased region" description="Basic and acidic residues" evidence="1">
    <location>
        <begin position="86"/>
        <end position="120"/>
    </location>
</feature>
<feature type="compositionally biased region" description="Basic and acidic residues" evidence="1">
    <location>
        <begin position="133"/>
        <end position="159"/>
    </location>
</feature>
<accession>A0A370TCG3</accession>
<proteinExistence type="predicted"/>
<organism evidence="2 3">
    <name type="scientific">Venustampulla echinocandica</name>
    <dbReference type="NCBI Taxonomy" id="2656787"/>
    <lineage>
        <taxon>Eukaryota</taxon>
        <taxon>Fungi</taxon>
        <taxon>Dikarya</taxon>
        <taxon>Ascomycota</taxon>
        <taxon>Pezizomycotina</taxon>
        <taxon>Leotiomycetes</taxon>
        <taxon>Helotiales</taxon>
        <taxon>Pleuroascaceae</taxon>
        <taxon>Venustampulla</taxon>
    </lineage>
</organism>